<name>A0A852H0B0_9CHAR</name>
<dbReference type="SUPFAM" id="SSF52540">
    <property type="entry name" value="P-loop containing nucleoside triphosphate hydrolases"/>
    <property type="match status" value="1"/>
</dbReference>
<comment type="caution">
    <text evidence="7">Lacks conserved residue(s) required for the propagation of feature annotation.</text>
</comment>
<dbReference type="GO" id="GO:0003777">
    <property type="term" value="F:microtubule motor activity"/>
    <property type="evidence" value="ECO:0007669"/>
    <property type="project" value="InterPro"/>
</dbReference>
<feature type="non-terminal residue" evidence="10">
    <location>
        <position position="127"/>
    </location>
</feature>
<reference evidence="10" key="1">
    <citation type="submission" date="2020-02" db="EMBL/GenBank/DDBJ databases">
        <title>Bird 10,000 Genomes (B10K) Project - Family phase.</title>
        <authorList>
            <person name="Zhang G."/>
        </authorList>
    </citation>
    <scope>NUCLEOTIDE SEQUENCE</scope>
    <source>
        <strain evidence="10">B10K-DU-002-28</strain>
        <tissue evidence="10">Muscle</tissue>
    </source>
</reference>
<dbReference type="AlphaFoldDB" id="A0A852H0B0"/>
<dbReference type="PROSITE" id="PS50067">
    <property type="entry name" value="KINESIN_MOTOR_2"/>
    <property type="match status" value="1"/>
</dbReference>
<dbReference type="GO" id="GO:0008017">
    <property type="term" value="F:microtubule binding"/>
    <property type="evidence" value="ECO:0007669"/>
    <property type="project" value="InterPro"/>
</dbReference>
<dbReference type="EMBL" id="WAAC01028595">
    <property type="protein sequence ID" value="NXX09234.1"/>
    <property type="molecule type" value="Genomic_DNA"/>
</dbReference>
<dbReference type="Pfam" id="PF16796">
    <property type="entry name" value="Microtub_bd"/>
    <property type="match status" value="1"/>
</dbReference>
<evidence type="ECO:0000259" key="9">
    <source>
        <dbReference type="PROSITE" id="PS50067"/>
    </source>
</evidence>
<keyword evidence="11" id="KW-1185">Reference proteome</keyword>
<dbReference type="InterPro" id="IPR001752">
    <property type="entry name" value="Kinesin_motor_dom"/>
</dbReference>
<organism evidence="10 11">
    <name type="scientific">Larus smithsonianus</name>
    <name type="common">American herring gull</name>
    <dbReference type="NCBI Taxonomy" id="243888"/>
    <lineage>
        <taxon>Eukaryota</taxon>
        <taxon>Metazoa</taxon>
        <taxon>Chordata</taxon>
        <taxon>Craniata</taxon>
        <taxon>Vertebrata</taxon>
        <taxon>Euteleostomi</taxon>
        <taxon>Archelosauria</taxon>
        <taxon>Archosauria</taxon>
        <taxon>Dinosauria</taxon>
        <taxon>Saurischia</taxon>
        <taxon>Theropoda</taxon>
        <taxon>Coelurosauria</taxon>
        <taxon>Aves</taxon>
        <taxon>Neognathae</taxon>
        <taxon>Neoaves</taxon>
        <taxon>Charadriiformes</taxon>
        <taxon>Laridae</taxon>
        <taxon>Larus</taxon>
    </lineage>
</organism>
<protein>
    <submittedName>
        <fullName evidence="10">CTK2 protein</fullName>
    </submittedName>
</protein>
<keyword evidence="6" id="KW-0206">Cytoskeleton</keyword>
<keyword evidence="2" id="KW-0493">Microtubule</keyword>
<sequence>LRAQAAAREQRLEQQQEQLHGLEMERRRLHNLVQELKGNIRVFCRVRPVLPEEEERQKGLEHLHFPPHDNTALVLSRPEESHVGRERRGDVRYDFSFDRVFPPAATQQEIFEEIALLVQVRDPRKPS</sequence>
<dbReference type="GO" id="GO:0005524">
    <property type="term" value="F:ATP binding"/>
    <property type="evidence" value="ECO:0007669"/>
    <property type="project" value="UniProtKB-KW"/>
</dbReference>
<dbReference type="GO" id="GO:0005874">
    <property type="term" value="C:microtubule"/>
    <property type="evidence" value="ECO:0007669"/>
    <property type="project" value="UniProtKB-KW"/>
</dbReference>
<evidence type="ECO:0000256" key="2">
    <source>
        <dbReference type="ARBA" id="ARBA00022701"/>
    </source>
</evidence>
<comment type="subcellular location">
    <subcellularLocation>
        <location evidence="1">Cytoplasm</location>
        <location evidence="1">Cytoskeleton</location>
    </subcellularLocation>
</comment>
<evidence type="ECO:0000256" key="4">
    <source>
        <dbReference type="ARBA" id="ARBA00022840"/>
    </source>
</evidence>
<keyword evidence="6" id="KW-0963">Cytoplasm</keyword>
<dbReference type="InterPro" id="IPR031852">
    <property type="entry name" value="Vik1/Cik1_MT-bd"/>
</dbReference>
<keyword evidence="3" id="KW-0547">Nucleotide-binding</keyword>
<evidence type="ECO:0000256" key="1">
    <source>
        <dbReference type="ARBA" id="ARBA00004245"/>
    </source>
</evidence>
<evidence type="ECO:0000256" key="6">
    <source>
        <dbReference type="ARBA" id="ARBA00023212"/>
    </source>
</evidence>
<feature type="domain" description="Kinesin motor" evidence="9">
    <location>
        <begin position="39"/>
        <end position="127"/>
    </location>
</feature>
<gene>
    <name evidence="10" type="primary">Ctk2</name>
    <name evidence="10" type="ORF">LARSMI_R09539</name>
</gene>
<comment type="caution">
    <text evidence="10">The sequence shown here is derived from an EMBL/GenBank/DDBJ whole genome shotgun (WGS) entry which is preliminary data.</text>
</comment>
<dbReference type="InterPro" id="IPR027640">
    <property type="entry name" value="Kinesin-like_fam"/>
</dbReference>
<proteinExistence type="inferred from homology"/>
<keyword evidence="4" id="KW-0067">ATP-binding</keyword>
<keyword evidence="5" id="KW-0505">Motor protein</keyword>
<evidence type="ECO:0000313" key="11">
    <source>
        <dbReference type="Proteomes" id="UP000620207"/>
    </source>
</evidence>
<dbReference type="PANTHER" id="PTHR47972">
    <property type="entry name" value="KINESIN-LIKE PROTEIN KLP-3"/>
    <property type="match status" value="1"/>
</dbReference>
<evidence type="ECO:0000256" key="8">
    <source>
        <dbReference type="SAM" id="Coils"/>
    </source>
</evidence>
<dbReference type="Proteomes" id="UP000620207">
    <property type="component" value="Unassembled WGS sequence"/>
</dbReference>
<dbReference type="Gene3D" id="3.40.850.10">
    <property type="entry name" value="Kinesin motor domain"/>
    <property type="match status" value="1"/>
</dbReference>
<evidence type="ECO:0000256" key="5">
    <source>
        <dbReference type="ARBA" id="ARBA00023175"/>
    </source>
</evidence>
<dbReference type="GO" id="GO:0007018">
    <property type="term" value="P:microtubule-based movement"/>
    <property type="evidence" value="ECO:0007669"/>
    <property type="project" value="InterPro"/>
</dbReference>
<evidence type="ECO:0000313" key="10">
    <source>
        <dbReference type="EMBL" id="NXX09234.1"/>
    </source>
</evidence>
<dbReference type="PANTHER" id="PTHR47972:SF45">
    <property type="entry name" value="PROTEIN CLARET SEGREGATIONAL"/>
    <property type="match status" value="1"/>
</dbReference>
<accession>A0A852H0B0</accession>
<feature type="coiled-coil region" evidence="8">
    <location>
        <begin position="5"/>
        <end position="39"/>
    </location>
</feature>
<dbReference type="InterPro" id="IPR036961">
    <property type="entry name" value="Kinesin_motor_dom_sf"/>
</dbReference>
<evidence type="ECO:0000256" key="7">
    <source>
        <dbReference type="PROSITE-ProRule" id="PRU00283"/>
    </source>
</evidence>
<evidence type="ECO:0000256" key="3">
    <source>
        <dbReference type="ARBA" id="ARBA00022741"/>
    </source>
</evidence>
<feature type="non-terminal residue" evidence="10">
    <location>
        <position position="1"/>
    </location>
</feature>
<keyword evidence="8" id="KW-0175">Coiled coil</keyword>
<dbReference type="InterPro" id="IPR027417">
    <property type="entry name" value="P-loop_NTPase"/>
</dbReference>
<comment type="similarity">
    <text evidence="7">Belongs to the TRAFAC class myosin-kinesin ATPase superfamily. Kinesin family.</text>
</comment>